<dbReference type="VEuPathDB" id="FungiDB:FUN_002121"/>
<evidence type="ECO:0000259" key="1">
    <source>
        <dbReference type="Pfam" id="PF14311"/>
    </source>
</evidence>
<name>A0A2N1M382_9GLOM</name>
<dbReference type="AlphaFoldDB" id="A0A2N1M382"/>
<protein>
    <recommendedName>
        <fullName evidence="1">Treble clef zinc finger domain-containing protein</fullName>
    </recommendedName>
</protein>
<proteinExistence type="predicted"/>
<comment type="caution">
    <text evidence="2">The sequence shown here is derived from an EMBL/GenBank/DDBJ whole genome shotgun (WGS) entry which is preliminary data.</text>
</comment>
<dbReference type="InterPro" id="IPR025487">
    <property type="entry name" value="DUF4379"/>
</dbReference>
<dbReference type="VEuPathDB" id="FungiDB:RhiirFUN_022745"/>
<evidence type="ECO:0000313" key="3">
    <source>
        <dbReference type="Proteomes" id="UP000233469"/>
    </source>
</evidence>
<reference evidence="2 3" key="1">
    <citation type="submission" date="2016-04" db="EMBL/GenBank/DDBJ databases">
        <title>Genome analyses suggest a sexual origin of heterokaryosis in a supposedly ancient asexual fungus.</title>
        <authorList>
            <person name="Ropars J."/>
            <person name="Sedzielewska K."/>
            <person name="Noel J."/>
            <person name="Charron P."/>
            <person name="Farinelli L."/>
            <person name="Marton T."/>
            <person name="Kruger M."/>
            <person name="Pelin A."/>
            <person name="Brachmann A."/>
            <person name="Corradi N."/>
        </authorList>
    </citation>
    <scope>NUCLEOTIDE SEQUENCE [LARGE SCALE GENOMIC DNA]</scope>
    <source>
        <strain evidence="2 3">C2</strain>
    </source>
</reference>
<gene>
    <name evidence="2" type="ORF">RhiirC2_800793</name>
</gene>
<dbReference type="Proteomes" id="UP000233469">
    <property type="component" value="Unassembled WGS sequence"/>
</dbReference>
<dbReference type="EMBL" id="LLXL01006241">
    <property type="protein sequence ID" value="PKK56083.1"/>
    <property type="molecule type" value="Genomic_DNA"/>
</dbReference>
<accession>A0A2N1M382</accession>
<organism evidence="2 3">
    <name type="scientific">Rhizophagus irregularis</name>
    <dbReference type="NCBI Taxonomy" id="588596"/>
    <lineage>
        <taxon>Eukaryota</taxon>
        <taxon>Fungi</taxon>
        <taxon>Fungi incertae sedis</taxon>
        <taxon>Mucoromycota</taxon>
        <taxon>Glomeromycotina</taxon>
        <taxon>Glomeromycetes</taxon>
        <taxon>Glomerales</taxon>
        <taxon>Glomeraceae</taxon>
        <taxon>Rhizophagus</taxon>
    </lineage>
</organism>
<dbReference type="Gene3D" id="3.40.960.10">
    <property type="entry name" value="VSR Endonuclease"/>
    <property type="match status" value="1"/>
</dbReference>
<dbReference type="VEuPathDB" id="FungiDB:RhiirFUN_008900"/>
<evidence type="ECO:0000313" key="2">
    <source>
        <dbReference type="EMBL" id="PKK56083.1"/>
    </source>
</evidence>
<feature type="domain" description="Treble clef zinc finger" evidence="1">
    <location>
        <begin position="150"/>
        <end position="184"/>
    </location>
</feature>
<dbReference type="Pfam" id="PF14311">
    <property type="entry name" value="DUF4379"/>
    <property type="match status" value="1"/>
</dbReference>
<reference evidence="2 3" key="2">
    <citation type="submission" date="2017-10" db="EMBL/GenBank/DDBJ databases">
        <title>Extensive intraspecific genome diversity in a model arbuscular mycorrhizal fungus.</title>
        <authorList>
            <person name="Chen E.C.H."/>
            <person name="Morin E."/>
            <person name="Baudet D."/>
            <person name="Noel J."/>
            <person name="Ndikumana S."/>
            <person name="Charron P."/>
            <person name="St-Onge C."/>
            <person name="Giorgi J."/>
            <person name="Grigoriev I.V."/>
            <person name="Roux C."/>
            <person name="Martin F.M."/>
            <person name="Corradi N."/>
        </authorList>
    </citation>
    <scope>NUCLEOTIDE SEQUENCE [LARGE SCALE GENOMIC DNA]</scope>
    <source>
        <strain evidence="2 3">C2</strain>
    </source>
</reference>
<sequence length="361" mass="42372">MGTKYTLKDVNAIAMERGGICISKEYINFRSLMKWRCAKGYEWQARFPCIKTRKRWCPHCAGNAPHTIEEARQIASSKNGQCLSEKYANSSSPLLWKCSKGHEWYKSLYHVKNCDAWCPECCKISQKLDPARDFALSKRGVCLSEKYINNKSLLKWKCAKGHEWQASFKNVKNNNTWCPHCAKRGLKHNIEFAKSLAYKRNGNCLSEEYIDTNEPLLWSCAECHEWNASLHSIQRGSWYPHCSKYQRENRCREIVAKYLGPPSKIRRPDFLKTLEYPKGLELDIPYYDHGFAIEVQGEQHGKYIEFFHRGDPNNFIKQQDRDQLKKNLCEESNIYLFYIWYNDKDPEKTIRQELHALGLID</sequence>
<dbReference type="VEuPathDB" id="FungiDB:RhiirA1_542891"/>